<evidence type="ECO:0000256" key="3">
    <source>
        <dbReference type="ARBA" id="ARBA00023163"/>
    </source>
</evidence>
<dbReference type="RefSeq" id="XP_071917146.1">
    <property type="nucleotide sequence ID" value="XM_072061045.1"/>
</dbReference>
<name>A0ABM4VC76_COFAR</name>
<dbReference type="InterPro" id="IPR006447">
    <property type="entry name" value="Myb_dom_plants"/>
</dbReference>
<dbReference type="PROSITE" id="PS51294">
    <property type="entry name" value="HTH_MYB"/>
    <property type="match status" value="1"/>
</dbReference>
<evidence type="ECO:0000256" key="1">
    <source>
        <dbReference type="ARBA" id="ARBA00004123"/>
    </source>
</evidence>
<accession>A0ABM4VC76</accession>
<dbReference type="InterPro" id="IPR009057">
    <property type="entry name" value="Homeodomain-like_sf"/>
</dbReference>
<dbReference type="GeneID" id="113711467"/>
<dbReference type="InterPro" id="IPR017930">
    <property type="entry name" value="Myb_dom"/>
</dbReference>
<organism evidence="7 8">
    <name type="scientific">Coffea arabica</name>
    <name type="common">Arabian coffee</name>
    <dbReference type="NCBI Taxonomy" id="13443"/>
    <lineage>
        <taxon>Eukaryota</taxon>
        <taxon>Viridiplantae</taxon>
        <taxon>Streptophyta</taxon>
        <taxon>Embryophyta</taxon>
        <taxon>Tracheophyta</taxon>
        <taxon>Spermatophyta</taxon>
        <taxon>Magnoliopsida</taxon>
        <taxon>eudicotyledons</taxon>
        <taxon>Gunneridae</taxon>
        <taxon>Pentapetalae</taxon>
        <taxon>asterids</taxon>
        <taxon>lamiids</taxon>
        <taxon>Gentianales</taxon>
        <taxon>Rubiaceae</taxon>
        <taxon>Ixoroideae</taxon>
        <taxon>Gardenieae complex</taxon>
        <taxon>Bertiereae - Coffeeae clade</taxon>
        <taxon>Coffeeae</taxon>
        <taxon>Coffea</taxon>
    </lineage>
</organism>
<dbReference type="Gene3D" id="1.10.10.60">
    <property type="entry name" value="Homeodomain-like"/>
    <property type="match status" value="1"/>
</dbReference>
<reference evidence="7" key="1">
    <citation type="journal article" date="2025" name="Foods">
        <title>Unveiling the Microbial Signatures of Arabica Coffee Cherries: Insights into Ripeness Specific Diversity, Functional Traits, and Implications for Quality and Safety.</title>
        <authorList>
            <consortium name="RefSeq"/>
            <person name="Tenea G.N."/>
            <person name="Cifuentes V."/>
            <person name="Reyes P."/>
            <person name="Cevallos-Vallejos M."/>
        </authorList>
    </citation>
    <scope>NUCLEOTIDE SEQUENCE [LARGE SCALE GENOMIC DNA]</scope>
</reference>
<dbReference type="SUPFAM" id="SSF46689">
    <property type="entry name" value="Homeodomain-like"/>
    <property type="match status" value="1"/>
</dbReference>
<dbReference type="InterPro" id="IPR046955">
    <property type="entry name" value="PHR1-like"/>
</dbReference>
<evidence type="ECO:0000256" key="4">
    <source>
        <dbReference type="ARBA" id="ARBA00023242"/>
    </source>
</evidence>
<keyword evidence="2" id="KW-0805">Transcription regulation</keyword>
<sequence>MEEKGNFSDGLPEVNSSDHGMKDGGGSDDHKTSGSSSSNSMAVESTGKKLSLSATGVRQYVRSKMPRLRWTPDLHRCFVQAVEKLGGQERATPKLVLQLMNVKGLSIAHVKSHLQMYRSKNIDDHGQVINERGYPFRSMDHFLRNGWQFATLDRGIRSSFSYSYSDDNWTSNMTWRAMPGTVDDTNIKRGTVFHNTSLGRIYGGIGANAINGSLFGTQERRKSYNYMEDFTWLPDTKINHKGIWPSRGETNSELTQIYKEKRVESIVNAASPETKCSGTKTEKANTAKRKAPDNGVDLNLSLSMNLRQGESKRTHNWDEEEKDSTLSLSLFSASNEEKCSIDLNMSSTFNSEILLVLAQEDSPMIACFVRTRIIKVNQIYAFVWYFVLIFLVFDHFETVHSHPCQFPFSLSTRKVLFFSLERSKNPF</sequence>
<reference evidence="8" key="2">
    <citation type="submission" date="2025-08" db="UniProtKB">
        <authorList>
            <consortium name="RefSeq"/>
        </authorList>
    </citation>
    <scope>IDENTIFICATION</scope>
    <source>
        <tissue evidence="8">Leaves</tissue>
    </source>
</reference>
<keyword evidence="7" id="KW-1185">Reference proteome</keyword>
<proteinExistence type="predicted"/>
<dbReference type="Proteomes" id="UP001652660">
    <property type="component" value="Chromosome 1e"/>
</dbReference>
<dbReference type="Pfam" id="PF00249">
    <property type="entry name" value="Myb_DNA-binding"/>
    <property type="match status" value="1"/>
</dbReference>
<evidence type="ECO:0000259" key="6">
    <source>
        <dbReference type="PROSITE" id="PS51294"/>
    </source>
</evidence>
<dbReference type="PANTHER" id="PTHR31314">
    <property type="entry name" value="MYB FAMILY TRANSCRIPTION FACTOR PHL7-LIKE"/>
    <property type="match status" value="1"/>
</dbReference>
<dbReference type="PANTHER" id="PTHR31314:SF168">
    <property type="entry name" value="MYB-LIKE HTH TRANSCRIPTIONAL REGULATOR FAMILY PROTEIN"/>
    <property type="match status" value="1"/>
</dbReference>
<feature type="domain" description="HTH myb-type" evidence="6">
    <location>
        <begin position="62"/>
        <end position="122"/>
    </location>
</feature>
<gene>
    <name evidence="8" type="primary">LOC113711467</name>
</gene>
<keyword evidence="4" id="KW-0539">Nucleus</keyword>
<evidence type="ECO:0000313" key="7">
    <source>
        <dbReference type="Proteomes" id="UP001652660"/>
    </source>
</evidence>
<dbReference type="InterPro" id="IPR001005">
    <property type="entry name" value="SANT/Myb"/>
</dbReference>
<evidence type="ECO:0000256" key="5">
    <source>
        <dbReference type="SAM" id="MobiDB-lite"/>
    </source>
</evidence>
<dbReference type="NCBIfam" id="TIGR01557">
    <property type="entry name" value="myb_SHAQKYF"/>
    <property type="match status" value="1"/>
</dbReference>
<protein>
    <submittedName>
        <fullName evidence="8">Uncharacterized protein isoform X1</fullName>
    </submittedName>
</protein>
<feature type="region of interest" description="Disordered" evidence="5">
    <location>
        <begin position="1"/>
        <end position="50"/>
    </location>
</feature>
<evidence type="ECO:0000256" key="2">
    <source>
        <dbReference type="ARBA" id="ARBA00023015"/>
    </source>
</evidence>
<keyword evidence="3" id="KW-0804">Transcription</keyword>
<feature type="compositionally biased region" description="Basic and acidic residues" evidence="5">
    <location>
        <begin position="19"/>
        <end position="32"/>
    </location>
</feature>
<comment type="subcellular location">
    <subcellularLocation>
        <location evidence="1">Nucleus</location>
    </subcellularLocation>
</comment>
<evidence type="ECO:0000313" key="8">
    <source>
        <dbReference type="RefSeq" id="XP_071917146.1"/>
    </source>
</evidence>